<name>A0A5B9QHG4_9BACT</name>
<sequence>MVAFPQANPDDDAMVDPTPQEIRERSRAIRQRWSERTRKRRRVLTRDPNAWSVPMIPVDDIAAALTP</sequence>
<feature type="region of interest" description="Disordered" evidence="1">
    <location>
        <begin position="1"/>
        <end position="40"/>
    </location>
</feature>
<dbReference type="Proteomes" id="UP000325286">
    <property type="component" value="Chromosome"/>
</dbReference>
<accession>A0A5B9QHG4</accession>
<proteinExistence type="predicted"/>
<dbReference type="KEGG" id="rul:UC8_05240"/>
<keyword evidence="3" id="KW-1185">Reference proteome</keyword>
<protein>
    <submittedName>
        <fullName evidence="2">Uncharacterized protein</fullName>
    </submittedName>
</protein>
<dbReference type="AlphaFoldDB" id="A0A5B9QHG4"/>
<feature type="compositionally biased region" description="Basic and acidic residues" evidence="1">
    <location>
        <begin position="21"/>
        <end position="36"/>
    </location>
</feature>
<dbReference type="EMBL" id="CP042914">
    <property type="protein sequence ID" value="QEG38567.1"/>
    <property type="molecule type" value="Genomic_DNA"/>
</dbReference>
<evidence type="ECO:0000313" key="2">
    <source>
        <dbReference type="EMBL" id="QEG38567.1"/>
    </source>
</evidence>
<organism evidence="2 3">
    <name type="scientific">Roseimaritima ulvae</name>
    <dbReference type="NCBI Taxonomy" id="980254"/>
    <lineage>
        <taxon>Bacteria</taxon>
        <taxon>Pseudomonadati</taxon>
        <taxon>Planctomycetota</taxon>
        <taxon>Planctomycetia</taxon>
        <taxon>Pirellulales</taxon>
        <taxon>Pirellulaceae</taxon>
        <taxon>Roseimaritima</taxon>
    </lineage>
</organism>
<evidence type="ECO:0000256" key="1">
    <source>
        <dbReference type="SAM" id="MobiDB-lite"/>
    </source>
</evidence>
<gene>
    <name evidence="2" type="ORF">UC8_05240</name>
</gene>
<reference evidence="2 3" key="1">
    <citation type="submission" date="2019-08" db="EMBL/GenBank/DDBJ databases">
        <title>Deep-cultivation of Planctomycetes and their phenomic and genomic characterization uncovers novel biology.</title>
        <authorList>
            <person name="Wiegand S."/>
            <person name="Jogler M."/>
            <person name="Boedeker C."/>
            <person name="Pinto D."/>
            <person name="Vollmers J."/>
            <person name="Rivas-Marin E."/>
            <person name="Kohn T."/>
            <person name="Peeters S.H."/>
            <person name="Heuer A."/>
            <person name="Rast P."/>
            <person name="Oberbeckmann S."/>
            <person name="Bunk B."/>
            <person name="Jeske O."/>
            <person name="Meyerdierks A."/>
            <person name="Storesund J.E."/>
            <person name="Kallscheuer N."/>
            <person name="Luecker S."/>
            <person name="Lage O.M."/>
            <person name="Pohl T."/>
            <person name="Merkel B.J."/>
            <person name="Hornburger P."/>
            <person name="Mueller R.-W."/>
            <person name="Bruemmer F."/>
            <person name="Labrenz M."/>
            <person name="Spormann A.M."/>
            <person name="Op den Camp H."/>
            <person name="Overmann J."/>
            <person name="Amann R."/>
            <person name="Jetten M.S.M."/>
            <person name="Mascher T."/>
            <person name="Medema M.H."/>
            <person name="Devos D.P."/>
            <person name="Kaster A.-K."/>
            <person name="Ovreas L."/>
            <person name="Rohde M."/>
            <person name="Galperin M.Y."/>
            <person name="Jogler C."/>
        </authorList>
    </citation>
    <scope>NUCLEOTIDE SEQUENCE [LARGE SCALE GENOMIC DNA]</scope>
    <source>
        <strain evidence="2 3">UC8</strain>
    </source>
</reference>
<evidence type="ECO:0000313" key="3">
    <source>
        <dbReference type="Proteomes" id="UP000325286"/>
    </source>
</evidence>